<gene>
    <name evidence="2" type="ORF">EJB05_27027</name>
</gene>
<proteinExistence type="predicted"/>
<evidence type="ECO:0000313" key="3">
    <source>
        <dbReference type="Proteomes" id="UP000324897"/>
    </source>
</evidence>
<comment type="caution">
    <text evidence="2">The sequence shown here is derived from an EMBL/GenBank/DDBJ whole genome shotgun (WGS) entry which is preliminary data.</text>
</comment>
<evidence type="ECO:0000313" key="2">
    <source>
        <dbReference type="EMBL" id="TVU24582.1"/>
    </source>
</evidence>
<feature type="non-terminal residue" evidence="2">
    <location>
        <position position="1"/>
    </location>
</feature>
<protein>
    <submittedName>
        <fullName evidence="2">Uncharacterized protein</fullName>
    </submittedName>
</protein>
<dbReference type="AlphaFoldDB" id="A0A5J9ULG9"/>
<evidence type="ECO:0000256" key="1">
    <source>
        <dbReference type="SAM" id="MobiDB-lite"/>
    </source>
</evidence>
<keyword evidence="3" id="KW-1185">Reference proteome</keyword>
<dbReference type="Proteomes" id="UP000324897">
    <property type="component" value="Chromosome 2"/>
</dbReference>
<accession>A0A5J9ULG9</accession>
<reference evidence="2 3" key="1">
    <citation type="journal article" date="2019" name="Sci. Rep.">
        <title>A high-quality genome of Eragrostis curvula grass provides insights into Poaceae evolution and supports new strategies to enhance forage quality.</title>
        <authorList>
            <person name="Carballo J."/>
            <person name="Santos B.A.C.M."/>
            <person name="Zappacosta D."/>
            <person name="Garbus I."/>
            <person name="Selva J.P."/>
            <person name="Gallo C.A."/>
            <person name="Diaz A."/>
            <person name="Albertini E."/>
            <person name="Caccamo M."/>
            <person name="Echenique V."/>
        </authorList>
    </citation>
    <scope>NUCLEOTIDE SEQUENCE [LARGE SCALE GENOMIC DNA]</scope>
    <source>
        <strain evidence="3">cv. Victoria</strain>
        <tissue evidence="2">Leaf</tissue>
    </source>
</reference>
<dbReference type="EMBL" id="RWGY01000013">
    <property type="protein sequence ID" value="TVU24582.1"/>
    <property type="molecule type" value="Genomic_DNA"/>
</dbReference>
<sequence>MEIGEAATPVSTPRDGKRTWTSPADLRVAAPPVPLGDVLRSARFDGSVHDPRRSDNQDGSAVHGDDDEAFSDEDEELYDSDTESDSDSEIEFEDDDDDALVFGDGEAAAGSTDVTMAPVEFLGAPARTAGFMLIRPGDAADSGGHHGGGEITVRYRYALFTRDESGGGVEPYNGAKLHPVRFAVPCSHAADPASSLRLAGAALADMVYPRRFKAQLQTLWRNLVAAAPVPRGSPPRIEVTVSVDILRPRDRTPERMASMRAALLAMERYARAWPFLHNVG</sequence>
<name>A0A5J9ULG9_9POAL</name>
<feature type="region of interest" description="Disordered" evidence="1">
    <location>
        <begin position="1"/>
        <end position="94"/>
    </location>
</feature>
<feature type="compositionally biased region" description="Basic and acidic residues" evidence="1">
    <location>
        <begin position="40"/>
        <end position="56"/>
    </location>
</feature>
<organism evidence="2 3">
    <name type="scientific">Eragrostis curvula</name>
    <name type="common">weeping love grass</name>
    <dbReference type="NCBI Taxonomy" id="38414"/>
    <lineage>
        <taxon>Eukaryota</taxon>
        <taxon>Viridiplantae</taxon>
        <taxon>Streptophyta</taxon>
        <taxon>Embryophyta</taxon>
        <taxon>Tracheophyta</taxon>
        <taxon>Spermatophyta</taxon>
        <taxon>Magnoliopsida</taxon>
        <taxon>Liliopsida</taxon>
        <taxon>Poales</taxon>
        <taxon>Poaceae</taxon>
        <taxon>PACMAD clade</taxon>
        <taxon>Chloridoideae</taxon>
        <taxon>Eragrostideae</taxon>
        <taxon>Eragrostidinae</taxon>
        <taxon>Eragrostis</taxon>
    </lineage>
</organism>
<dbReference type="Gramene" id="TVU24582">
    <property type="protein sequence ID" value="TVU24582"/>
    <property type="gene ID" value="EJB05_27027"/>
</dbReference>
<feature type="compositionally biased region" description="Acidic residues" evidence="1">
    <location>
        <begin position="65"/>
        <end position="94"/>
    </location>
</feature>